<protein>
    <submittedName>
        <fullName evidence="4">CW domain-containing protein</fullName>
    </submittedName>
</protein>
<reference evidence="4" key="1">
    <citation type="submission" date="2016-11" db="UniProtKB">
        <authorList>
            <consortium name="WormBaseParasite"/>
        </authorList>
    </citation>
    <scope>IDENTIFICATION</scope>
</reference>
<dbReference type="InterPro" id="IPR006583">
    <property type="entry name" value="PAN-3_domain"/>
</dbReference>
<name>A0A1I7TAI7_9PELO</name>
<organism evidence="3 4">
    <name type="scientific">Caenorhabditis tropicalis</name>
    <dbReference type="NCBI Taxonomy" id="1561998"/>
    <lineage>
        <taxon>Eukaryota</taxon>
        <taxon>Metazoa</taxon>
        <taxon>Ecdysozoa</taxon>
        <taxon>Nematoda</taxon>
        <taxon>Chromadorea</taxon>
        <taxon>Rhabditida</taxon>
        <taxon>Rhabditina</taxon>
        <taxon>Rhabditomorpha</taxon>
        <taxon>Rhabditoidea</taxon>
        <taxon>Rhabditidae</taxon>
        <taxon>Peloderinae</taxon>
        <taxon>Caenorhabditis</taxon>
    </lineage>
</organism>
<evidence type="ECO:0000313" key="4">
    <source>
        <dbReference type="WBParaSite" id="Csp11.Scaffold564.g4038.t1"/>
    </source>
</evidence>
<evidence type="ECO:0000256" key="1">
    <source>
        <dbReference type="SAM" id="SignalP"/>
    </source>
</evidence>
<accession>A0A1I7TAI7</accession>
<feature type="signal peptide" evidence="1">
    <location>
        <begin position="1"/>
        <end position="19"/>
    </location>
</feature>
<keyword evidence="3" id="KW-1185">Reference proteome</keyword>
<dbReference type="Proteomes" id="UP000095282">
    <property type="component" value="Unplaced"/>
</dbReference>
<feature type="domain" description="PAN-3" evidence="2">
    <location>
        <begin position="28"/>
        <end position="91"/>
    </location>
</feature>
<dbReference type="WBParaSite" id="Csp11.Scaffold564.g4038.t1">
    <property type="protein sequence ID" value="Csp11.Scaffold564.g4038.t1"/>
    <property type="gene ID" value="Csp11.Scaffold564.g4038"/>
</dbReference>
<proteinExistence type="predicted"/>
<evidence type="ECO:0000259" key="2">
    <source>
        <dbReference type="Pfam" id="PF08277"/>
    </source>
</evidence>
<evidence type="ECO:0000313" key="3">
    <source>
        <dbReference type="Proteomes" id="UP000095282"/>
    </source>
</evidence>
<keyword evidence="1" id="KW-0732">Signal</keyword>
<feature type="chain" id="PRO_5009307262" evidence="1">
    <location>
        <begin position="20"/>
        <end position="190"/>
    </location>
</feature>
<sequence>MMMLVAVFFFAFLLDSGLARMNTFRASISFNGECQKFISNQTSTYPLWIQCFINCGKDNECQIAYISIDNTICFLCQTGVVKSLTRTKTGNIVALKNDDNEPPQCINGVYNLPVTTTVSSITAYTFADESLQSINAYKLLNTQADITALDCLQMLINSDATNGLVLNSRCDSITGYATYSRGAVCGVKPQ</sequence>
<dbReference type="AlphaFoldDB" id="A0A1I7TAI7"/>
<dbReference type="Pfam" id="PF08277">
    <property type="entry name" value="PAN_3"/>
    <property type="match status" value="1"/>
</dbReference>